<reference evidence="7" key="2">
    <citation type="submission" date="2020-09" db="EMBL/GenBank/DDBJ databases">
        <authorList>
            <person name="Sun Q."/>
            <person name="Zhou Y."/>
        </authorList>
    </citation>
    <scope>NUCLEOTIDE SEQUENCE</scope>
    <source>
        <strain evidence="7">CGMCC 1.3617</strain>
    </source>
</reference>
<dbReference type="SUPFAM" id="SSF47090">
    <property type="entry name" value="PGBD-like"/>
    <property type="match status" value="1"/>
</dbReference>
<dbReference type="EC" id="3.5.1.28" evidence="3"/>
<evidence type="ECO:0000259" key="6">
    <source>
        <dbReference type="SMART" id="SM00644"/>
    </source>
</evidence>
<dbReference type="InterPro" id="IPR002502">
    <property type="entry name" value="Amidase_domain"/>
</dbReference>
<name>A0A917KX21_9PROT</name>
<dbReference type="GO" id="GO:0008745">
    <property type="term" value="F:N-acetylmuramoyl-L-alanine amidase activity"/>
    <property type="evidence" value="ECO:0007669"/>
    <property type="project" value="UniProtKB-EC"/>
</dbReference>
<comment type="similarity">
    <text evidence="2">Belongs to the N-acetylmuramoyl-L-alanine amidase 2 family.</text>
</comment>
<dbReference type="AlphaFoldDB" id="A0A917KX21"/>
<evidence type="ECO:0000256" key="1">
    <source>
        <dbReference type="ARBA" id="ARBA00001561"/>
    </source>
</evidence>
<organism evidence="7 8">
    <name type="scientific">Neoroseomonas lacus</name>
    <dbReference type="NCBI Taxonomy" id="287609"/>
    <lineage>
        <taxon>Bacteria</taxon>
        <taxon>Pseudomonadati</taxon>
        <taxon>Pseudomonadota</taxon>
        <taxon>Alphaproteobacteria</taxon>
        <taxon>Acetobacterales</taxon>
        <taxon>Acetobacteraceae</taxon>
        <taxon>Neoroseomonas</taxon>
    </lineage>
</organism>
<evidence type="ECO:0000256" key="5">
    <source>
        <dbReference type="ARBA" id="ARBA00023316"/>
    </source>
</evidence>
<proteinExistence type="inferred from homology"/>
<dbReference type="Gene3D" id="1.10.101.10">
    <property type="entry name" value="PGBD-like superfamily/PGBD"/>
    <property type="match status" value="1"/>
</dbReference>
<dbReference type="EMBL" id="BMKW01000011">
    <property type="protein sequence ID" value="GGJ31435.1"/>
    <property type="molecule type" value="Genomic_DNA"/>
</dbReference>
<dbReference type="PANTHER" id="PTHR30417">
    <property type="entry name" value="N-ACETYLMURAMOYL-L-ALANINE AMIDASE AMID"/>
    <property type="match status" value="1"/>
</dbReference>
<dbReference type="GO" id="GO:0019867">
    <property type="term" value="C:outer membrane"/>
    <property type="evidence" value="ECO:0007669"/>
    <property type="project" value="TreeGrafter"/>
</dbReference>
<sequence>MLVLHYTGMRTGAEAIARLRDPVAKVSSHYVVKEDGRIFRLVPEDCRAAHAGTSHWRGHEALNARSVGIEIVNPGHEWGYRDFPALQMAAVCELCLDILGRHPIPPRNVVGHSDIAPDRKQDPGELFDWQGLAANGVGLWPADDPLPTPPQDAMNLLGAIGYRTDLPLSVLLTAFQRHWLPGRADGIADEATMARLTAVAAACTR</sequence>
<dbReference type="InterPro" id="IPR036366">
    <property type="entry name" value="PGBDSf"/>
</dbReference>
<comment type="catalytic activity">
    <reaction evidence="1">
        <text>Hydrolyzes the link between N-acetylmuramoyl residues and L-amino acid residues in certain cell-wall glycopeptides.</text>
        <dbReference type="EC" id="3.5.1.28"/>
    </reaction>
</comment>
<dbReference type="GO" id="GO:0071555">
    <property type="term" value="P:cell wall organization"/>
    <property type="evidence" value="ECO:0007669"/>
    <property type="project" value="UniProtKB-KW"/>
</dbReference>
<dbReference type="GO" id="GO:0009254">
    <property type="term" value="P:peptidoglycan turnover"/>
    <property type="evidence" value="ECO:0007669"/>
    <property type="project" value="TreeGrafter"/>
</dbReference>
<dbReference type="CDD" id="cd06583">
    <property type="entry name" value="PGRP"/>
    <property type="match status" value="1"/>
</dbReference>
<keyword evidence="5" id="KW-0961">Cell wall biogenesis/degradation</keyword>
<dbReference type="Proteomes" id="UP000661507">
    <property type="component" value="Unassembled WGS sequence"/>
</dbReference>
<dbReference type="SUPFAM" id="SSF55846">
    <property type="entry name" value="N-acetylmuramoyl-L-alanine amidase-like"/>
    <property type="match status" value="1"/>
</dbReference>
<dbReference type="Gene3D" id="3.40.80.10">
    <property type="entry name" value="Peptidoglycan recognition protein-like"/>
    <property type="match status" value="1"/>
</dbReference>
<dbReference type="InterPro" id="IPR051206">
    <property type="entry name" value="NAMLAA_amidase_2"/>
</dbReference>
<protein>
    <recommendedName>
        <fullName evidence="3">N-acetylmuramoyl-L-alanine amidase</fullName>
        <ecNumber evidence="3">3.5.1.28</ecNumber>
    </recommendedName>
</protein>
<dbReference type="InterPro" id="IPR036365">
    <property type="entry name" value="PGBD-like_sf"/>
</dbReference>
<evidence type="ECO:0000313" key="7">
    <source>
        <dbReference type="EMBL" id="GGJ31435.1"/>
    </source>
</evidence>
<dbReference type="Pfam" id="PF01510">
    <property type="entry name" value="Amidase_2"/>
    <property type="match status" value="1"/>
</dbReference>
<reference evidence="7" key="1">
    <citation type="journal article" date="2014" name="Int. J. Syst. Evol. Microbiol.">
        <title>Complete genome sequence of Corynebacterium casei LMG S-19264T (=DSM 44701T), isolated from a smear-ripened cheese.</title>
        <authorList>
            <consortium name="US DOE Joint Genome Institute (JGI-PGF)"/>
            <person name="Walter F."/>
            <person name="Albersmeier A."/>
            <person name="Kalinowski J."/>
            <person name="Ruckert C."/>
        </authorList>
    </citation>
    <scope>NUCLEOTIDE SEQUENCE</scope>
    <source>
        <strain evidence="7">CGMCC 1.3617</strain>
    </source>
</reference>
<dbReference type="PANTHER" id="PTHR30417:SF1">
    <property type="entry name" value="N-ACETYLMURAMOYL-L-ALANINE AMIDASE AMID"/>
    <property type="match status" value="1"/>
</dbReference>
<dbReference type="SMART" id="SM00644">
    <property type="entry name" value="Ami_2"/>
    <property type="match status" value="1"/>
</dbReference>
<evidence type="ECO:0000256" key="2">
    <source>
        <dbReference type="ARBA" id="ARBA00007553"/>
    </source>
</evidence>
<evidence type="ECO:0000256" key="3">
    <source>
        <dbReference type="ARBA" id="ARBA00011901"/>
    </source>
</evidence>
<keyword evidence="8" id="KW-1185">Reference proteome</keyword>
<evidence type="ECO:0000313" key="8">
    <source>
        <dbReference type="Proteomes" id="UP000661507"/>
    </source>
</evidence>
<dbReference type="InterPro" id="IPR036505">
    <property type="entry name" value="Amidase/PGRP_sf"/>
</dbReference>
<accession>A0A917KX21</accession>
<feature type="domain" description="N-acetylmuramoyl-L-alanine amidase" evidence="6">
    <location>
        <begin position="1"/>
        <end position="124"/>
    </location>
</feature>
<evidence type="ECO:0000256" key="4">
    <source>
        <dbReference type="ARBA" id="ARBA00022801"/>
    </source>
</evidence>
<gene>
    <name evidence="7" type="ORF">GCM10011320_43500</name>
</gene>
<keyword evidence="4" id="KW-0378">Hydrolase</keyword>
<comment type="caution">
    <text evidence="7">The sequence shown here is derived from an EMBL/GenBank/DDBJ whole genome shotgun (WGS) entry which is preliminary data.</text>
</comment>
<dbReference type="GO" id="GO:0009253">
    <property type="term" value="P:peptidoglycan catabolic process"/>
    <property type="evidence" value="ECO:0007669"/>
    <property type="project" value="InterPro"/>
</dbReference>